<dbReference type="AlphaFoldDB" id="A0A1F6WVJ5"/>
<accession>A0A1F6WVJ5</accession>
<comment type="caution">
    <text evidence="3">The sequence shown here is derived from an EMBL/GenBank/DDBJ whole genome shotgun (WGS) entry which is preliminary data.</text>
</comment>
<feature type="transmembrane region" description="Helical" evidence="2">
    <location>
        <begin position="28"/>
        <end position="45"/>
    </location>
</feature>
<dbReference type="Proteomes" id="UP000179352">
    <property type="component" value="Unassembled WGS sequence"/>
</dbReference>
<feature type="region of interest" description="Disordered" evidence="1">
    <location>
        <begin position="61"/>
        <end position="81"/>
    </location>
</feature>
<feature type="transmembrane region" description="Helical" evidence="2">
    <location>
        <begin position="7"/>
        <end position="22"/>
    </location>
</feature>
<evidence type="ECO:0000256" key="1">
    <source>
        <dbReference type="SAM" id="MobiDB-lite"/>
    </source>
</evidence>
<dbReference type="STRING" id="1801770.A3A01_01165"/>
<keyword evidence="2" id="KW-0472">Membrane</keyword>
<proteinExistence type="predicted"/>
<evidence type="ECO:0000313" key="3">
    <source>
        <dbReference type="EMBL" id="OGI85897.1"/>
    </source>
</evidence>
<protein>
    <submittedName>
        <fullName evidence="3">Uncharacterized protein</fullName>
    </submittedName>
</protein>
<organism evidence="3 4">
    <name type="scientific">Candidatus Nomurabacteria bacterium RIFCSPLOWO2_01_FULL_39_17</name>
    <dbReference type="NCBI Taxonomy" id="1801770"/>
    <lineage>
        <taxon>Bacteria</taxon>
        <taxon>Candidatus Nomuraibacteriota</taxon>
    </lineage>
</organism>
<evidence type="ECO:0000313" key="4">
    <source>
        <dbReference type="Proteomes" id="UP000179352"/>
    </source>
</evidence>
<keyword evidence="2" id="KW-1133">Transmembrane helix</keyword>
<sequence>MSKTKILFIVGMFIVVLPYLGFPYLWKNVLFAVSGLGVAFIAYTLNREAKRENVPEKTFENFSENSNFNENGVNTEKSKLE</sequence>
<gene>
    <name evidence="3" type="ORF">A3A01_01165</name>
</gene>
<reference evidence="3 4" key="1">
    <citation type="journal article" date="2016" name="Nat. Commun.">
        <title>Thousands of microbial genomes shed light on interconnected biogeochemical processes in an aquifer system.</title>
        <authorList>
            <person name="Anantharaman K."/>
            <person name="Brown C.T."/>
            <person name="Hug L.A."/>
            <person name="Sharon I."/>
            <person name="Castelle C.J."/>
            <person name="Probst A.J."/>
            <person name="Thomas B.C."/>
            <person name="Singh A."/>
            <person name="Wilkins M.J."/>
            <person name="Karaoz U."/>
            <person name="Brodie E.L."/>
            <person name="Williams K.H."/>
            <person name="Hubbard S.S."/>
            <person name="Banfield J.F."/>
        </authorList>
    </citation>
    <scope>NUCLEOTIDE SEQUENCE [LARGE SCALE GENOMIC DNA]</scope>
</reference>
<dbReference type="EMBL" id="MFUU01000015">
    <property type="protein sequence ID" value="OGI85897.1"/>
    <property type="molecule type" value="Genomic_DNA"/>
</dbReference>
<feature type="compositionally biased region" description="Low complexity" evidence="1">
    <location>
        <begin position="61"/>
        <end position="71"/>
    </location>
</feature>
<evidence type="ECO:0000256" key="2">
    <source>
        <dbReference type="SAM" id="Phobius"/>
    </source>
</evidence>
<name>A0A1F6WVJ5_9BACT</name>
<keyword evidence="2" id="KW-0812">Transmembrane</keyword>